<dbReference type="InterPro" id="IPR030390">
    <property type="entry name" value="MeTrfase_TrmA_AS"/>
</dbReference>
<feature type="active site" description="Nucleophile" evidence="6">
    <location>
        <position position="366"/>
    </location>
</feature>
<dbReference type="EC" id="2.1.1.-" evidence="9"/>
<proteinExistence type="inferred from homology"/>
<organism evidence="9 10">
    <name type="scientific">Nitratireductor aquimarinus</name>
    <dbReference type="NCBI Taxonomy" id="889300"/>
    <lineage>
        <taxon>Bacteria</taxon>
        <taxon>Pseudomonadati</taxon>
        <taxon>Pseudomonadota</taxon>
        <taxon>Alphaproteobacteria</taxon>
        <taxon>Hyphomicrobiales</taxon>
        <taxon>Phyllobacteriaceae</taxon>
        <taxon>Nitratireductor</taxon>
    </lineage>
</organism>
<name>A0ABU4AN95_9HYPH</name>
<dbReference type="GO" id="GO:0032259">
    <property type="term" value="P:methylation"/>
    <property type="evidence" value="ECO:0007669"/>
    <property type="project" value="UniProtKB-KW"/>
</dbReference>
<evidence type="ECO:0000256" key="3">
    <source>
        <dbReference type="ARBA" id="ARBA00022679"/>
    </source>
</evidence>
<comment type="caution">
    <text evidence="9">The sequence shown here is derived from an EMBL/GenBank/DDBJ whole genome shotgun (WGS) entry which is preliminary data.</text>
</comment>
<dbReference type="Proteomes" id="UP001185659">
    <property type="component" value="Unassembled WGS sequence"/>
</dbReference>
<accession>A0ABU4AN95</accession>
<evidence type="ECO:0000256" key="2">
    <source>
        <dbReference type="ARBA" id="ARBA00022603"/>
    </source>
</evidence>
<evidence type="ECO:0000259" key="8">
    <source>
        <dbReference type="PROSITE" id="PS50926"/>
    </source>
</evidence>
<dbReference type="InterPro" id="IPR002792">
    <property type="entry name" value="TRAM_dom"/>
</dbReference>
<keyword evidence="1" id="KW-0004">4Fe-4S</keyword>
<dbReference type="PROSITE" id="PS51687">
    <property type="entry name" value="SAM_MT_RNA_M5U"/>
    <property type="match status" value="1"/>
</dbReference>
<dbReference type="InterPro" id="IPR010280">
    <property type="entry name" value="U5_MeTrfase_fam"/>
</dbReference>
<comment type="similarity">
    <text evidence="6">Belongs to the class I-like SAM-binding methyltransferase superfamily. RNA M5U methyltransferase family.</text>
</comment>
<dbReference type="Gene3D" id="2.40.50.140">
    <property type="entry name" value="Nucleic acid-binding proteins"/>
    <property type="match status" value="1"/>
</dbReference>
<protein>
    <submittedName>
        <fullName evidence="9">Class I SAM-dependent RNA methyltransferase</fullName>
        <ecNumber evidence="9">2.1.1.-</ecNumber>
    </submittedName>
</protein>
<dbReference type="PROSITE" id="PS01230">
    <property type="entry name" value="TRMA_1"/>
    <property type="match status" value="1"/>
</dbReference>
<dbReference type="InterPro" id="IPR012340">
    <property type="entry name" value="NA-bd_OB-fold"/>
</dbReference>
<dbReference type="InterPro" id="IPR029063">
    <property type="entry name" value="SAM-dependent_MTases_sf"/>
</dbReference>
<dbReference type="Gene3D" id="3.40.50.150">
    <property type="entry name" value="Vaccinia Virus protein VP39"/>
    <property type="match status" value="1"/>
</dbReference>
<keyword evidence="2 6" id="KW-0489">Methyltransferase</keyword>
<feature type="active site" evidence="7">
    <location>
        <position position="366"/>
    </location>
</feature>
<evidence type="ECO:0000256" key="1">
    <source>
        <dbReference type="ARBA" id="ARBA00022485"/>
    </source>
</evidence>
<evidence type="ECO:0000256" key="7">
    <source>
        <dbReference type="PROSITE-ProRule" id="PRU10015"/>
    </source>
</evidence>
<gene>
    <name evidence="9" type="ORF">R2G56_15480</name>
</gene>
<feature type="binding site" evidence="6">
    <location>
        <position position="272"/>
    </location>
    <ligand>
        <name>S-adenosyl-L-methionine</name>
        <dbReference type="ChEBI" id="CHEBI:59789"/>
    </ligand>
</feature>
<keyword evidence="3 6" id="KW-0808">Transferase</keyword>
<dbReference type="EMBL" id="JAWLIP010000007">
    <property type="protein sequence ID" value="MDV6227700.1"/>
    <property type="molecule type" value="Genomic_DNA"/>
</dbReference>
<dbReference type="GO" id="GO:0008168">
    <property type="term" value="F:methyltransferase activity"/>
    <property type="evidence" value="ECO:0007669"/>
    <property type="project" value="UniProtKB-KW"/>
</dbReference>
<keyword evidence="5" id="KW-0411">Iron-sulfur</keyword>
<keyword evidence="10" id="KW-1185">Reference proteome</keyword>
<dbReference type="PANTHER" id="PTHR11061:SF49">
    <property type="entry name" value="23S RRNA (URACIL(1939)-C(5))-METHYLTRANSFERASE RLMD"/>
    <property type="match status" value="1"/>
</dbReference>
<dbReference type="PROSITE" id="PS50926">
    <property type="entry name" value="TRAM"/>
    <property type="match status" value="1"/>
</dbReference>
<dbReference type="PANTHER" id="PTHR11061">
    <property type="entry name" value="RNA M5U METHYLTRANSFERASE"/>
    <property type="match status" value="1"/>
</dbReference>
<evidence type="ECO:0000313" key="10">
    <source>
        <dbReference type="Proteomes" id="UP001185659"/>
    </source>
</evidence>
<feature type="domain" description="TRAM" evidence="8">
    <location>
        <begin position="1"/>
        <end position="54"/>
    </location>
</feature>
<reference evidence="9 10" key="1">
    <citation type="submission" date="2023-10" db="EMBL/GenBank/DDBJ databases">
        <authorList>
            <person name="Venkata Ramana C."/>
            <person name="Sasikala C."/>
            <person name="Dhurka M."/>
        </authorList>
    </citation>
    <scope>NUCLEOTIDE SEQUENCE [LARGE SCALE GENOMIC DNA]</scope>
    <source>
        <strain evidence="9 10">KCTC 32151</strain>
    </source>
</reference>
<feature type="binding site" evidence="6">
    <location>
        <position position="292"/>
    </location>
    <ligand>
        <name>S-adenosyl-L-methionine</name>
        <dbReference type="ChEBI" id="CHEBI:59789"/>
    </ligand>
</feature>
<evidence type="ECO:0000256" key="4">
    <source>
        <dbReference type="ARBA" id="ARBA00022691"/>
    </source>
</evidence>
<dbReference type="Pfam" id="PF05958">
    <property type="entry name" value="tRNA_U5-meth_tr"/>
    <property type="match status" value="1"/>
</dbReference>
<feature type="binding site" evidence="6">
    <location>
        <position position="340"/>
    </location>
    <ligand>
        <name>S-adenosyl-L-methionine</name>
        <dbReference type="ChEBI" id="CHEBI:59789"/>
    </ligand>
</feature>
<keyword evidence="1" id="KW-0479">Metal-binding</keyword>
<evidence type="ECO:0000313" key="9">
    <source>
        <dbReference type="EMBL" id="MDV6227700.1"/>
    </source>
</evidence>
<evidence type="ECO:0000256" key="5">
    <source>
        <dbReference type="ARBA" id="ARBA00023014"/>
    </source>
</evidence>
<sequence>MSETLTIDHLGAQGDGVAVTPSGPVYVPFALPGEVVEAEVRKGRASRVKLQQAAPERAEPVCRHFADCGGCAVQHLELEAYRAWKRDKVERALQARGIDVAVEPLVACPPQTRRRVTFTARRLGSDILLGFNAAQTHRIVVIEECPVATPGITRALDDLRDLAKAIAATPKPFHMTVTETVSGLDIAVVGAGKLGEKQRRAVVDMALSKQVSRLSADGEIIVEGNKPAVLFGGVPVAIPPAGFLQATAEAENAMAALVAGHLEGCKHVADLFAGSGTFALRLAQKARVYAAEGDAAALAALDNAARQWPSLKPVKAEKRDLFHRPLLVKELADFDGLVFDPPRAGAEFQCRQLARSTVRRIAAVSCNPGTLARDLAILVEGGYRVTSVTPIDQFLWSPHVEAVALLEKKPQRR</sequence>
<feature type="binding site" evidence="6">
    <location>
        <position position="245"/>
    </location>
    <ligand>
        <name>S-adenosyl-L-methionine</name>
        <dbReference type="ChEBI" id="CHEBI:59789"/>
    </ligand>
</feature>
<keyword evidence="4 6" id="KW-0949">S-adenosyl-L-methionine</keyword>
<keyword evidence="1" id="KW-0408">Iron</keyword>
<evidence type="ECO:0000256" key="6">
    <source>
        <dbReference type="PROSITE-ProRule" id="PRU01024"/>
    </source>
</evidence>
<dbReference type="Gene3D" id="2.40.50.1070">
    <property type="match status" value="1"/>
</dbReference>
<dbReference type="SUPFAM" id="SSF50249">
    <property type="entry name" value="Nucleic acid-binding proteins"/>
    <property type="match status" value="1"/>
</dbReference>
<dbReference type="SUPFAM" id="SSF53335">
    <property type="entry name" value="S-adenosyl-L-methionine-dependent methyltransferases"/>
    <property type="match status" value="1"/>
</dbReference>
<dbReference type="RefSeq" id="WP_317561881.1">
    <property type="nucleotide sequence ID" value="NZ_JAWLIP010000007.1"/>
</dbReference>